<proteinExistence type="inferred from homology"/>
<evidence type="ECO:0000256" key="6">
    <source>
        <dbReference type="ARBA" id="ARBA00023136"/>
    </source>
</evidence>
<evidence type="ECO:0000256" key="3">
    <source>
        <dbReference type="ARBA" id="ARBA00022452"/>
    </source>
</evidence>
<comment type="subcellular location">
    <subcellularLocation>
        <location evidence="1">Cell outer membrane</location>
        <topology evidence="1">Multi-pass membrane protein</topology>
    </subcellularLocation>
</comment>
<evidence type="ECO:0000313" key="9">
    <source>
        <dbReference type="EMBL" id="KGO81976.1"/>
    </source>
</evidence>
<evidence type="ECO:0000313" key="10">
    <source>
        <dbReference type="Proteomes" id="UP000030129"/>
    </source>
</evidence>
<dbReference type="SUPFAM" id="SSF56935">
    <property type="entry name" value="Porins"/>
    <property type="match status" value="1"/>
</dbReference>
<feature type="signal peptide" evidence="8">
    <location>
        <begin position="1"/>
        <end position="19"/>
    </location>
</feature>
<reference evidence="9 10" key="1">
    <citation type="submission" date="2013-09" db="EMBL/GenBank/DDBJ databases">
        <authorList>
            <person name="Zeng Z."/>
            <person name="Chen C."/>
        </authorList>
    </citation>
    <scope>NUCLEOTIDE SEQUENCE [LARGE SCALE GENOMIC DNA]</scope>
    <source>
        <strain evidence="9 10">F44-8</strain>
    </source>
</reference>
<evidence type="ECO:0000256" key="7">
    <source>
        <dbReference type="ARBA" id="ARBA00023237"/>
    </source>
</evidence>
<protein>
    <submittedName>
        <fullName evidence="9">Transporter</fullName>
    </submittedName>
</protein>
<dbReference type="Pfam" id="PF03349">
    <property type="entry name" value="Toluene_X"/>
    <property type="match status" value="1"/>
</dbReference>
<evidence type="ECO:0000256" key="5">
    <source>
        <dbReference type="ARBA" id="ARBA00022729"/>
    </source>
</evidence>
<name>A0A0A2LRL2_9FLAO</name>
<comment type="similarity">
    <text evidence="2">Belongs to the OmpP1/FadL family.</text>
</comment>
<comment type="caution">
    <text evidence="9">The sequence shown here is derived from an EMBL/GenBank/DDBJ whole genome shotgun (WGS) entry which is preliminary data.</text>
</comment>
<evidence type="ECO:0000256" key="4">
    <source>
        <dbReference type="ARBA" id="ARBA00022692"/>
    </source>
</evidence>
<dbReference type="eggNOG" id="COG2067">
    <property type="taxonomic scope" value="Bacteria"/>
</dbReference>
<keyword evidence="10" id="KW-1185">Reference proteome</keyword>
<dbReference type="AlphaFoldDB" id="A0A0A2LRL2"/>
<dbReference type="Gene3D" id="2.40.160.60">
    <property type="entry name" value="Outer membrane protein transport protein (OMPP1/FadL/TodX)"/>
    <property type="match status" value="1"/>
</dbReference>
<dbReference type="EMBL" id="JRLV01000006">
    <property type="protein sequence ID" value="KGO81976.1"/>
    <property type="molecule type" value="Genomic_DNA"/>
</dbReference>
<keyword evidence="6" id="KW-0472">Membrane</keyword>
<feature type="chain" id="PRO_5002002384" evidence="8">
    <location>
        <begin position="20"/>
        <end position="498"/>
    </location>
</feature>
<evidence type="ECO:0000256" key="2">
    <source>
        <dbReference type="ARBA" id="ARBA00008163"/>
    </source>
</evidence>
<organism evidence="9 10">
    <name type="scientific">Flavobacterium beibuense F44-8</name>
    <dbReference type="NCBI Taxonomy" id="1406840"/>
    <lineage>
        <taxon>Bacteria</taxon>
        <taxon>Pseudomonadati</taxon>
        <taxon>Bacteroidota</taxon>
        <taxon>Flavobacteriia</taxon>
        <taxon>Flavobacteriales</taxon>
        <taxon>Flavobacteriaceae</taxon>
        <taxon>Flavobacterium</taxon>
    </lineage>
</organism>
<evidence type="ECO:0000256" key="8">
    <source>
        <dbReference type="SAM" id="SignalP"/>
    </source>
</evidence>
<dbReference type="STRING" id="1406840.Q763_06835"/>
<sequence length="498" mass="55057">MKRYLFIAAFSLTAAALHAQQNLNTPEDAVRYATGNLNGTARFRAMSGAFGALGGDMSAINVNPAGSAVFNYNTATISLTNYNIRNKSDYFGTGTKDNDSSLELNQLGAVFVYNNTKENATVKKFAIAFNYENTDNLDNSFFSAGYNPNNSIDQYFLRYANGIGNEGGIYLSTLNNSYYEDLSFIDQQAFLGYNAYMFNPDTSSPDNTTYSSNVPAGPYYNENSISTRGYNGKVAFNFAMQIQNWLYLGANLNAHFTDYIKTSSLYEDYANPTTGLEAVRFNNRRYTYGGGFSFNVGAIAKATESLRFGLAYESPTWYRLQDEITQNIIARNNGSNIVTDPGITFILDDYGLKTPGKYTGSLAYIFGGSGLISFDYSLKDYSQTKYTSSGYGSLNSELENSLDMASEFRVGAEYRIKFVSLRGGYRYEQSPYKNGYTVGDLTGWSTGLGFAFNNSRLDLAYSYFERKSNAPLLTAGLTDSARINSSNNNVTLSYTLDL</sequence>
<dbReference type="GO" id="GO:0009279">
    <property type="term" value="C:cell outer membrane"/>
    <property type="evidence" value="ECO:0007669"/>
    <property type="project" value="UniProtKB-SubCell"/>
</dbReference>
<dbReference type="Proteomes" id="UP000030129">
    <property type="component" value="Unassembled WGS sequence"/>
</dbReference>
<accession>A0A0A2LRL2</accession>
<keyword evidence="4" id="KW-0812">Transmembrane</keyword>
<keyword evidence="7" id="KW-0998">Cell outer membrane</keyword>
<evidence type="ECO:0000256" key="1">
    <source>
        <dbReference type="ARBA" id="ARBA00004571"/>
    </source>
</evidence>
<keyword evidence="3" id="KW-1134">Transmembrane beta strand</keyword>
<keyword evidence="5 8" id="KW-0732">Signal</keyword>
<gene>
    <name evidence="9" type="ORF">Q763_06835</name>
</gene>
<dbReference type="InterPro" id="IPR005017">
    <property type="entry name" value="OMPP1/FadL/TodX"/>
</dbReference>
<dbReference type="RefSeq" id="WP_035132481.1">
    <property type="nucleotide sequence ID" value="NZ_JRLV01000006.1"/>
</dbReference>